<dbReference type="InterPro" id="IPR006367">
    <property type="entry name" value="Sirohaem_synthase_N"/>
</dbReference>
<reference evidence="7 8" key="1">
    <citation type="journal article" date="2019" name="Int. J. Syst. Evol. Microbiol.">
        <title>The Global Catalogue of Microorganisms (GCM) 10K type strain sequencing project: providing services to taxonomists for standard genome sequencing and annotation.</title>
        <authorList>
            <consortium name="The Broad Institute Genomics Platform"/>
            <consortium name="The Broad Institute Genome Sequencing Center for Infectious Disease"/>
            <person name="Wu L."/>
            <person name="Ma J."/>
        </authorList>
    </citation>
    <scope>NUCLEOTIDE SEQUENCE [LARGE SCALE GENOMIC DNA]</scope>
    <source>
        <strain evidence="7 8">JCM 30072</strain>
    </source>
</reference>
<dbReference type="InterPro" id="IPR028161">
    <property type="entry name" value="Met8-like"/>
</dbReference>
<dbReference type="Gene3D" id="3.30.160.110">
    <property type="entry name" value="Siroheme synthase, domain 2"/>
    <property type="match status" value="1"/>
</dbReference>
<dbReference type="EC" id="1.3.1.76" evidence="2"/>
<comment type="catalytic activity">
    <reaction evidence="6">
        <text>precorrin-2 + NAD(+) = sirohydrochlorin + NADH + 2 H(+)</text>
        <dbReference type="Rhea" id="RHEA:15613"/>
        <dbReference type="ChEBI" id="CHEBI:15378"/>
        <dbReference type="ChEBI" id="CHEBI:57540"/>
        <dbReference type="ChEBI" id="CHEBI:57945"/>
        <dbReference type="ChEBI" id="CHEBI:58351"/>
        <dbReference type="ChEBI" id="CHEBI:58827"/>
        <dbReference type="EC" id="1.3.1.76"/>
    </reaction>
</comment>
<dbReference type="PANTHER" id="PTHR35330">
    <property type="entry name" value="SIROHEME BIOSYNTHESIS PROTEIN MET8"/>
    <property type="match status" value="1"/>
</dbReference>
<keyword evidence="3" id="KW-0560">Oxidoreductase</keyword>
<protein>
    <recommendedName>
        <fullName evidence="2">precorrin-2 dehydrogenase</fullName>
        <ecNumber evidence="2">1.3.1.76</ecNumber>
    </recommendedName>
</protein>
<evidence type="ECO:0000256" key="6">
    <source>
        <dbReference type="ARBA" id="ARBA00047561"/>
    </source>
</evidence>
<dbReference type="Pfam" id="PF13241">
    <property type="entry name" value="NAD_binding_7"/>
    <property type="match status" value="1"/>
</dbReference>
<comment type="pathway">
    <text evidence="1">Porphyrin-containing compound metabolism; siroheme biosynthesis; sirohydrochlorin from precorrin-2: step 1/1.</text>
</comment>
<comment type="caution">
    <text evidence="7">The sequence shown here is derived from an EMBL/GenBank/DDBJ whole genome shotgun (WGS) entry which is preliminary data.</text>
</comment>
<evidence type="ECO:0000256" key="1">
    <source>
        <dbReference type="ARBA" id="ARBA00005010"/>
    </source>
</evidence>
<dbReference type="RefSeq" id="WP_267161167.1">
    <property type="nucleotide sequence ID" value="NZ_CP112972.1"/>
</dbReference>
<dbReference type="PANTHER" id="PTHR35330:SF1">
    <property type="entry name" value="SIROHEME BIOSYNTHESIS PROTEIN MET8"/>
    <property type="match status" value="1"/>
</dbReference>
<organism evidence="7 8">
    <name type="scientific">Halovenus salina</name>
    <dbReference type="NCBI Taxonomy" id="1510225"/>
    <lineage>
        <taxon>Archaea</taxon>
        <taxon>Methanobacteriati</taxon>
        <taxon>Methanobacteriota</taxon>
        <taxon>Stenosarchaea group</taxon>
        <taxon>Halobacteria</taxon>
        <taxon>Halobacteriales</taxon>
        <taxon>Haloarculaceae</taxon>
        <taxon>Halovenus</taxon>
    </lineage>
</organism>
<keyword evidence="4" id="KW-0520">NAD</keyword>
<dbReference type="Gene3D" id="3.40.50.720">
    <property type="entry name" value="NAD(P)-binding Rossmann-like Domain"/>
    <property type="match status" value="1"/>
</dbReference>
<dbReference type="Proteomes" id="UP001596445">
    <property type="component" value="Unassembled WGS sequence"/>
</dbReference>
<dbReference type="GeneID" id="76630462"/>
<evidence type="ECO:0000256" key="4">
    <source>
        <dbReference type="ARBA" id="ARBA00023027"/>
    </source>
</evidence>
<dbReference type="GO" id="GO:0006779">
    <property type="term" value="P:porphyrin-containing compound biosynthetic process"/>
    <property type="evidence" value="ECO:0007669"/>
    <property type="project" value="UniProtKB-KW"/>
</dbReference>
<dbReference type="AlphaFoldDB" id="A0ABD5W2M0"/>
<evidence type="ECO:0000313" key="7">
    <source>
        <dbReference type="EMBL" id="MFC7058466.1"/>
    </source>
</evidence>
<dbReference type="SUPFAM" id="SSF51735">
    <property type="entry name" value="NAD(P)-binding Rossmann-fold domains"/>
    <property type="match status" value="1"/>
</dbReference>
<evidence type="ECO:0000313" key="8">
    <source>
        <dbReference type="Proteomes" id="UP001596445"/>
    </source>
</evidence>
<dbReference type="NCBIfam" id="TIGR01470">
    <property type="entry name" value="cysG_Nterm"/>
    <property type="match status" value="1"/>
</dbReference>
<name>A0ABD5W2M0_9EURY</name>
<dbReference type="SUPFAM" id="SSF75615">
    <property type="entry name" value="Siroheme synthase middle domains-like"/>
    <property type="match status" value="1"/>
</dbReference>
<evidence type="ECO:0000256" key="2">
    <source>
        <dbReference type="ARBA" id="ARBA00012400"/>
    </source>
</evidence>
<evidence type="ECO:0000256" key="5">
    <source>
        <dbReference type="ARBA" id="ARBA00023244"/>
    </source>
</evidence>
<keyword evidence="8" id="KW-1185">Reference proteome</keyword>
<dbReference type="EMBL" id="JBHSZI010000001">
    <property type="protein sequence ID" value="MFC7058466.1"/>
    <property type="molecule type" value="Genomic_DNA"/>
</dbReference>
<proteinExistence type="predicted"/>
<keyword evidence="5" id="KW-0627">Porphyrin biosynthesis</keyword>
<sequence length="211" mass="22964">MIPLFHDVEGKRVLVVGGGSVARRRARRFVPAAEVTVVAPEFVDGFAESCDLVRRELPPEATRETLDEVIPGDGLDGTFLVVVATDDTAVNDAVAAAADEAGCLVNRADETGDVVVPSRIESAEISVALSTRGASPATTKYLRQELTPLIEEADGMVQIQRTLRAELKETMSSQQERKRRLRAVLDSPDVWDLLPDDPERAMTLARDIVEE</sequence>
<evidence type="ECO:0000256" key="3">
    <source>
        <dbReference type="ARBA" id="ARBA00023002"/>
    </source>
</evidence>
<dbReference type="GO" id="GO:0043115">
    <property type="term" value="F:precorrin-2 dehydrogenase activity"/>
    <property type="evidence" value="ECO:0007669"/>
    <property type="project" value="UniProtKB-EC"/>
</dbReference>
<gene>
    <name evidence="7" type="ORF">ACFQQG_10100</name>
</gene>
<accession>A0ABD5W2M0</accession>
<dbReference type="InterPro" id="IPR036291">
    <property type="entry name" value="NAD(P)-bd_dom_sf"/>
</dbReference>